<evidence type="ECO:0000256" key="1">
    <source>
        <dbReference type="SAM" id="MobiDB-lite"/>
    </source>
</evidence>
<evidence type="ECO:0000313" key="2">
    <source>
        <dbReference type="EMBL" id="NDW07590.1"/>
    </source>
</evidence>
<proteinExistence type="predicted"/>
<feature type="region of interest" description="Disordered" evidence="1">
    <location>
        <begin position="125"/>
        <end position="175"/>
    </location>
</feature>
<dbReference type="AlphaFoldDB" id="A0A6N9T8G6"/>
<dbReference type="RefSeq" id="WP_163466047.1">
    <property type="nucleotide sequence ID" value="NZ_JAAAMG010000033.1"/>
</dbReference>
<accession>A0A6N9T8G6</accession>
<feature type="region of interest" description="Disordered" evidence="1">
    <location>
        <begin position="1"/>
        <end position="109"/>
    </location>
</feature>
<evidence type="ECO:0000313" key="3">
    <source>
        <dbReference type="Proteomes" id="UP000469011"/>
    </source>
</evidence>
<organism evidence="2 3">
    <name type="scientific">Jiella pacifica</name>
    <dbReference type="NCBI Taxonomy" id="2696469"/>
    <lineage>
        <taxon>Bacteria</taxon>
        <taxon>Pseudomonadati</taxon>
        <taxon>Pseudomonadota</taxon>
        <taxon>Alphaproteobacteria</taxon>
        <taxon>Hyphomicrobiales</taxon>
        <taxon>Aurantimonadaceae</taxon>
        <taxon>Jiella</taxon>
    </lineage>
</organism>
<reference evidence="2 3" key="1">
    <citation type="submission" date="2020-01" db="EMBL/GenBank/DDBJ databases">
        <title>Jiella pacifica sp. nov.</title>
        <authorList>
            <person name="Xue Z."/>
            <person name="Zhu S."/>
            <person name="Chen J."/>
            <person name="Yang J."/>
        </authorList>
    </citation>
    <scope>NUCLEOTIDE SEQUENCE [LARGE SCALE GENOMIC DNA]</scope>
    <source>
        <strain evidence="2 3">40Bstr34</strain>
    </source>
</reference>
<sequence>MRKQTRPFAVEIKRTKGSRQPSPFLDLPKEAGAPSRNARQDAHAFVLPPIEPAGPAPRILESTSPGWSPPAVPAAAKPKRGRPPKARAQPTADALPTTMAAPEAPLELHTNATPTKIDDAEADLPAETAADRPTFEDGVPMQPPMQPQVRRRSRRPATEGNIGSRWKRHLPRWKR</sequence>
<dbReference type="EMBL" id="JAAAMG010000033">
    <property type="protein sequence ID" value="NDW07590.1"/>
    <property type="molecule type" value="Genomic_DNA"/>
</dbReference>
<dbReference type="Proteomes" id="UP000469011">
    <property type="component" value="Unassembled WGS sequence"/>
</dbReference>
<comment type="caution">
    <text evidence="2">The sequence shown here is derived from an EMBL/GenBank/DDBJ whole genome shotgun (WGS) entry which is preliminary data.</text>
</comment>
<gene>
    <name evidence="2" type="ORF">GTK09_24560</name>
</gene>
<feature type="compositionally biased region" description="Basic residues" evidence="1">
    <location>
        <begin position="165"/>
        <end position="175"/>
    </location>
</feature>
<name>A0A6N9T8G6_9HYPH</name>
<protein>
    <submittedName>
        <fullName evidence="2">Uncharacterized protein</fullName>
    </submittedName>
</protein>
<keyword evidence="3" id="KW-1185">Reference proteome</keyword>